<sequence>HPEKVLEYLSRYVFRIAISDRRIEKVENGMVHFTIKDKKRKGIYHWIFR</sequence>
<evidence type="ECO:0000313" key="2">
    <source>
        <dbReference type="EMBL" id="GAG90400.1"/>
    </source>
</evidence>
<dbReference type="GO" id="GO:0006313">
    <property type="term" value="P:DNA transposition"/>
    <property type="evidence" value="ECO:0007669"/>
    <property type="project" value="InterPro"/>
</dbReference>
<dbReference type="EMBL" id="BART01027094">
    <property type="protein sequence ID" value="GAG90400.1"/>
    <property type="molecule type" value="Genomic_DNA"/>
</dbReference>
<dbReference type="InterPro" id="IPR007069">
    <property type="entry name" value="Transposase_32"/>
</dbReference>
<dbReference type="GO" id="GO:0004803">
    <property type="term" value="F:transposase activity"/>
    <property type="evidence" value="ECO:0007669"/>
    <property type="project" value="InterPro"/>
</dbReference>
<reference evidence="2" key="1">
    <citation type="journal article" date="2014" name="Front. Microbiol.">
        <title>High frequency of phylogenetically diverse reductive dehalogenase-homologous genes in deep subseafloor sedimentary metagenomes.</title>
        <authorList>
            <person name="Kawai M."/>
            <person name="Futagami T."/>
            <person name="Toyoda A."/>
            <person name="Takaki Y."/>
            <person name="Nishi S."/>
            <person name="Hori S."/>
            <person name="Arai W."/>
            <person name="Tsubouchi T."/>
            <person name="Morono Y."/>
            <person name="Uchiyama I."/>
            <person name="Ito T."/>
            <person name="Fujiyama A."/>
            <person name="Inagaki F."/>
            <person name="Takami H."/>
        </authorList>
    </citation>
    <scope>NUCLEOTIDE SEQUENCE</scope>
    <source>
        <strain evidence="2">Expedition CK06-06</strain>
    </source>
</reference>
<dbReference type="Pfam" id="PF04986">
    <property type="entry name" value="Y2_Tnp"/>
    <property type="match status" value="1"/>
</dbReference>
<organism evidence="2">
    <name type="scientific">marine sediment metagenome</name>
    <dbReference type="NCBI Taxonomy" id="412755"/>
    <lineage>
        <taxon>unclassified sequences</taxon>
        <taxon>metagenomes</taxon>
        <taxon>ecological metagenomes</taxon>
    </lineage>
</organism>
<proteinExistence type="predicted"/>
<feature type="domain" description="Transposase IS801/IS1294" evidence="1">
    <location>
        <begin position="1"/>
        <end position="43"/>
    </location>
</feature>
<accession>X1B5N5</accession>
<protein>
    <recommendedName>
        <fullName evidence="1">Transposase IS801/IS1294 domain-containing protein</fullName>
    </recommendedName>
</protein>
<dbReference type="AlphaFoldDB" id="X1B5N5"/>
<comment type="caution">
    <text evidence="2">The sequence shown here is derived from an EMBL/GenBank/DDBJ whole genome shotgun (WGS) entry which is preliminary data.</text>
</comment>
<name>X1B5N5_9ZZZZ</name>
<evidence type="ECO:0000259" key="1">
    <source>
        <dbReference type="Pfam" id="PF04986"/>
    </source>
</evidence>
<gene>
    <name evidence="2" type="ORF">S01H4_48125</name>
</gene>
<feature type="non-terminal residue" evidence="2">
    <location>
        <position position="1"/>
    </location>
</feature>
<dbReference type="GO" id="GO:0003677">
    <property type="term" value="F:DNA binding"/>
    <property type="evidence" value="ECO:0007669"/>
    <property type="project" value="InterPro"/>
</dbReference>